<feature type="transmembrane region" description="Helical" evidence="8">
    <location>
        <begin position="305"/>
        <end position="329"/>
    </location>
</feature>
<evidence type="ECO:0000256" key="5">
    <source>
        <dbReference type="ARBA" id="ARBA00023136"/>
    </source>
</evidence>
<evidence type="ECO:0000313" key="10">
    <source>
        <dbReference type="Proteomes" id="UP001388673"/>
    </source>
</evidence>
<evidence type="ECO:0000256" key="8">
    <source>
        <dbReference type="SAM" id="Phobius"/>
    </source>
</evidence>
<keyword evidence="4 8" id="KW-1133">Transmembrane helix</keyword>
<accession>A0AAW0Z1V2</accession>
<evidence type="ECO:0000256" key="1">
    <source>
        <dbReference type="ARBA" id="ARBA00004141"/>
    </source>
</evidence>
<feature type="transmembrane region" description="Helical" evidence="8">
    <location>
        <begin position="430"/>
        <end position="452"/>
    </location>
</feature>
<feature type="transmembrane region" description="Helical" evidence="8">
    <location>
        <begin position="397"/>
        <end position="418"/>
    </location>
</feature>
<dbReference type="GO" id="GO:0016020">
    <property type="term" value="C:membrane"/>
    <property type="evidence" value="ECO:0007669"/>
    <property type="project" value="UniProtKB-SubCell"/>
</dbReference>
<feature type="region of interest" description="Disordered" evidence="7">
    <location>
        <begin position="1"/>
        <end position="35"/>
    </location>
</feature>
<proteinExistence type="inferred from homology"/>
<dbReference type="GO" id="GO:0022857">
    <property type="term" value="F:transmembrane transporter activity"/>
    <property type="evidence" value="ECO:0007669"/>
    <property type="project" value="InterPro"/>
</dbReference>
<dbReference type="GeneID" id="92179837"/>
<feature type="transmembrane region" description="Helical" evidence="8">
    <location>
        <begin position="372"/>
        <end position="391"/>
    </location>
</feature>
<keyword evidence="5 8" id="KW-0472">Membrane</keyword>
<feature type="region of interest" description="Disordered" evidence="7">
    <location>
        <begin position="497"/>
        <end position="517"/>
    </location>
</feature>
<dbReference type="AlphaFoldDB" id="A0AAW0Z1V2"/>
<comment type="similarity">
    <text evidence="6">Belongs to the major facilitator superfamily. Allantoate permease family.</text>
</comment>
<evidence type="ECO:0000256" key="7">
    <source>
        <dbReference type="SAM" id="MobiDB-lite"/>
    </source>
</evidence>
<evidence type="ECO:0000256" key="6">
    <source>
        <dbReference type="ARBA" id="ARBA00037968"/>
    </source>
</evidence>
<dbReference type="Gene3D" id="1.20.1250.20">
    <property type="entry name" value="MFS general substrate transporter like domains"/>
    <property type="match status" value="2"/>
</dbReference>
<protein>
    <recommendedName>
        <fullName evidence="11">Pantothenate transporter</fullName>
    </recommendedName>
</protein>
<dbReference type="InterPro" id="IPR011701">
    <property type="entry name" value="MFS"/>
</dbReference>
<feature type="transmembrane region" description="Helical" evidence="8">
    <location>
        <begin position="164"/>
        <end position="189"/>
    </location>
</feature>
<dbReference type="Pfam" id="PF07690">
    <property type="entry name" value="MFS_1"/>
    <property type="match status" value="1"/>
</dbReference>
<organism evidence="9 10">
    <name type="scientific">Kwoniella newhampshirensis</name>
    <dbReference type="NCBI Taxonomy" id="1651941"/>
    <lineage>
        <taxon>Eukaryota</taxon>
        <taxon>Fungi</taxon>
        <taxon>Dikarya</taxon>
        <taxon>Basidiomycota</taxon>
        <taxon>Agaricomycotina</taxon>
        <taxon>Tremellomycetes</taxon>
        <taxon>Tremellales</taxon>
        <taxon>Cryptococcaceae</taxon>
        <taxon>Kwoniella</taxon>
    </lineage>
</organism>
<dbReference type="SUPFAM" id="SSF103473">
    <property type="entry name" value="MFS general substrate transporter"/>
    <property type="match status" value="1"/>
</dbReference>
<evidence type="ECO:0000256" key="3">
    <source>
        <dbReference type="ARBA" id="ARBA00022692"/>
    </source>
</evidence>
<feature type="transmembrane region" description="Helical" evidence="8">
    <location>
        <begin position="341"/>
        <end position="360"/>
    </location>
</feature>
<comment type="caution">
    <text evidence="9">The sequence shown here is derived from an EMBL/GenBank/DDBJ whole genome shotgun (WGS) entry which is preliminary data.</text>
</comment>
<name>A0AAW0Z1V2_9TREE</name>
<feature type="transmembrane region" description="Helical" evidence="8">
    <location>
        <begin position="116"/>
        <end position="133"/>
    </location>
</feature>
<feature type="transmembrane region" description="Helical" evidence="8">
    <location>
        <begin position="201"/>
        <end position="221"/>
    </location>
</feature>
<feature type="transmembrane region" description="Helical" evidence="8">
    <location>
        <begin position="65"/>
        <end position="83"/>
    </location>
</feature>
<keyword evidence="2" id="KW-0813">Transport</keyword>
<dbReference type="InterPro" id="IPR036259">
    <property type="entry name" value="MFS_trans_sf"/>
</dbReference>
<feature type="transmembrane region" description="Helical" evidence="8">
    <location>
        <begin position="464"/>
        <end position="484"/>
    </location>
</feature>
<dbReference type="EMBL" id="JBCAWK010000004">
    <property type="protein sequence ID" value="KAK8861756.1"/>
    <property type="molecule type" value="Genomic_DNA"/>
</dbReference>
<dbReference type="PANTHER" id="PTHR43791:SF39">
    <property type="entry name" value="TRANSPORTER LIZ1_SEO1, PUTATIVE (AFU_ORTHOLOGUE AFUA_3G00980)-RELATED"/>
    <property type="match status" value="1"/>
</dbReference>
<keyword evidence="3 8" id="KW-0812">Transmembrane</keyword>
<dbReference type="RefSeq" id="XP_066804381.1">
    <property type="nucleotide sequence ID" value="XM_066945692.1"/>
</dbReference>
<keyword evidence="10" id="KW-1185">Reference proteome</keyword>
<evidence type="ECO:0000256" key="2">
    <source>
        <dbReference type="ARBA" id="ARBA00022448"/>
    </source>
</evidence>
<evidence type="ECO:0000256" key="4">
    <source>
        <dbReference type="ARBA" id="ARBA00022989"/>
    </source>
</evidence>
<comment type="subcellular location">
    <subcellularLocation>
        <location evidence="1">Membrane</location>
        <topology evidence="1">Multi-pass membrane protein</topology>
    </subcellularLocation>
</comment>
<feature type="transmembrane region" description="Helical" evidence="8">
    <location>
        <begin position="140"/>
        <end position="158"/>
    </location>
</feature>
<evidence type="ECO:0008006" key="11">
    <source>
        <dbReference type="Google" id="ProtNLM"/>
    </source>
</evidence>
<dbReference type="Proteomes" id="UP001388673">
    <property type="component" value="Unassembled WGS sequence"/>
</dbReference>
<dbReference type="FunFam" id="1.20.1250.20:FF:000065">
    <property type="entry name" value="Putative MFS pantothenate transporter"/>
    <property type="match status" value="1"/>
</dbReference>
<evidence type="ECO:0000313" key="9">
    <source>
        <dbReference type="EMBL" id="KAK8861756.1"/>
    </source>
</evidence>
<gene>
    <name evidence="9" type="ORF">IAR55_002579</name>
</gene>
<dbReference type="PANTHER" id="PTHR43791">
    <property type="entry name" value="PERMEASE-RELATED"/>
    <property type="match status" value="1"/>
</dbReference>
<reference evidence="9 10" key="1">
    <citation type="journal article" date="2024" name="bioRxiv">
        <title>Comparative genomics of Cryptococcus and Kwoniella reveals pathogenesis evolution and contrasting karyotype dynamics via intercentromeric recombination or chromosome fusion.</title>
        <authorList>
            <person name="Coelho M.A."/>
            <person name="David-Palma M."/>
            <person name="Shea T."/>
            <person name="Bowers K."/>
            <person name="McGinley-Smith S."/>
            <person name="Mohammad A.W."/>
            <person name="Gnirke A."/>
            <person name="Yurkov A.M."/>
            <person name="Nowrousian M."/>
            <person name="Sun S."/>
            <person name="Cuomo C.A."/>
            <person name="Heitman J."/>
        </authorList>
    </citation>
    <scope>NUCLEOTIDE SEQUENCE [LARGE SCALE GENOMIC DNA]</scope>
    <source>
        <strain evidence="9 10">CBS 13917</strain>
    </source>
</reference>
<feature type="transmembrane region" description="Helical" evidence="8">
    <location>
        <begin position="233"/>
        <end position="255"/>
    </location>
</feature>
<sequence length="517" mass="59176">MSTIGIELPPPVSAVMEDTDDEKSQQQQEQPVIAPRHTTRGPWQKFVSYIWDADYYDKSDAERKLVFKLDCFMLAALTVGWWLKNLDQTNLSNAYVSGMREDLKIHANQYTYMNTIYNAVVCGMQLPANFIVMKVRPSTFLALSEIGWGIFTFAQAGAQSYQAMYGFRFCIAFFESFYYPIAYFILGSWYTKSELAKRTGLWFIAGPAGSAFSGYMQAGIYKNMDGLHGLAGWRWLYIICGVMTVPCGFLLWFLVPDFPENTKVWYLTEEERQLAKERSARNGMQAMDGKINGRSILRVLTSWQLWVLAPWYAIYGFAVQNGAQFAIYLRAEGYSVTMRNVLPSCMYIIEIPSLLIYTYISDRIGNRYSRGWLCLFPLIWGIFPTAVLAFWGHSNALRVFAFMVTGTYYVTPVFYAWLAEICGHNTELRGFVTGSTSCLFYCLNAWLPAIIFLQTDGPRFKKGFTTTFSFCIVAVVGVVIIWLFHRRDLRIKAQKQKEEGVLVEDPGMKRESEESRA</sequence>
<dbReference type="KEGG" id="kne:92179837"/>